<reference evidence="2 3" key="1">
    <citation type="submission" date="2018-07" db="EMBL/GenBank/DDBJ databases">
        <title>Genomic Encyclopedia of Type Strains, Phase III (KMG-III): the genomes of soil and plant-associated and newly described type strains.</title>
        <authorList>
            <person name="Whitman W."/>
        </authorList>
    </citation>
    <scope>NUCLEOTIDE SEQUENCE [LARGE SCALE GENOMIC DNA]</scope>
    <source>
        <strain evidence="2 3">CECT 8575</strain>
    </source>
</reference>
<comment type="caution">
    <text evidence="2">The sequence shown here is derived from an EMBL/GenBank/DDBJ whole genome shotgun (WGS) entry which is preliminary data.</text>
</comment>
<evidence type="ECO:0000256" key="1">
    <source>
        <dbReference type="SAM" id="MobiDB-lite"/>
    </source>
</evidence>
<dbReference type="RefSeq" id="WP_114451791.1">
    <property type="nucleotide sequence ID" value="NZ_QPJC01000002.1"/>
</dbReference>
<organism evidence="2 3">
    <name type="scientific">Halopolyspora algeriensis</name>
    <dbReference type="NCBI Taxonomy" id="1500506"/>
    <lineage>
        <taxon>Bacteria</taxon>
        <taxon>Bacillati</taxon>
        <taxon>Actinomycetota</taxon>
        <taxon>Actinomycetes</taxon>
        <taxon>Actinomycetes incertae sedis</taxon>
        <taxon>Halopolyspora</taxon>
    </lineage>
</organism>
<proteinExistence type="predicted"/>
<dbReference type="EMBL" id="QPJC01000002">
    <property type="protein sequence ID" value="RCW45941.1"/>
    <property type="molecule type" value="Genomic_DNA"/>
</dbReference>
<feature type="region of interest" description="Disordered" evidence="1">
    <location>
        <begin position="1"/>
        <end position="20"/>
    </location>
</feature>
<protein>
    <submittedName>
        <fullName evidence="2">Uncharacterized protein</fullName>
    </submittedName>
</protein>
<sequence>MSSPGANRPSARPSASARGDYDSAAVEYVLRDRRWQGWSELLEWLRAEGVNDPHLAQGEVQALRQDAESAAARDAPFTNDADRLWRELKQ</sequence>
<keyword evidence="3" id="KW-1185">Reference proteome</keyword>
<evidence type="ECO:0000313" key="3">
    <source>
        <dbReference type="Proteomes" id="UP000253495"/>
    </source>
</evidence>
<dbReference type="OrthoDB" id="3630259at2"/>
<accession>A0A368W030</accession>
<gene>
    <name evidence="2" type="ORF">DFQ14_102243</name>
</gene>
<evidence type="ECO:0000313" key="2">
    <source>
        <dbReference type="EMBL" id="RCW45941.1"/>
    </source>
</evidence>
<feature type="compositionally biased region" description="Low complexity" evidence="1">
    <location>
        <begin position="1"/>
        <end position="18"/>
    </location>
</feature>
<dbReference type="Proteomes" id="UP000253495">
    <property type="component" value="Unassembled WGS sequence"/>
</dbReference>
<dbReference type="AlphaFoldDB" id="A0A368W030"/>
<name>A0A368W030_9ACTN</name>